<comment type="caution">
    <text evidence="2">The sequence shown here is derived from an EMBL/GenBank/DDBJ whole genome shotgun (WGS) entry which is preliminary data.</text>
</comment>
<feature type="compositionally biased region" description="Basic and acidic residues" evidence="1">
    <location>
        <begin position="147"/>
        <end position="159"/>
    </location>
</feature>
<proteinExistence type="predicted"/>
<evidence type="ECO:0000313" key="2">
    <source>
        <dbReference type="EMBL" id="GMG12149.1"/>
    </source>
</evidence>
<dbReference type="AlphaFoldDB" id="A0A9W6YNU6"/>
<feature type="compositionally biased region" description="Low complexity" evidence="1">
    <location>
        <begin position="42"/>
        <end position="51"/>
    </location>
</feature>
<feature type="compositionally biased region" description="Polar residues" evidence="1">
    <location>
        <begin position="11"/>
        <end position="28"/>
    </location>
</feature>
<accession>A0A9W6YNU6</accession>
<gene>
    <name evidence="2" type="ORF">Pfra01_002911200</name>
</gene>
<feature type="compositionally biased region" description="Basic and acidic residues" evidence="1">
    <location>
        <begin position="190"/>
        <end position="199"/>
    </location>
</feature>
<feature type="compositionally biased region" description="Polar residues" evidence="1">
    <location>
        <begin position="89"/>
        <end position="104"/>
    </location>
</feature>
<feature type="region of interest" description="Disordered" evidence="1">
    <location>
        <begin position="1"/>
        <end position="199"/>
    </location>
</feature>
<evidence type="ECO:0000256" key="1">
    <source>
        <dbReference type="SAM" id="MobiDB-lite"/>
    </source>
</evidence>
<name>A0A9W6YNU6_9STRA</name>
<evidence type="ECO:0000313" key="3">
    <source>
        <dbReference type="Proteomes" id="UP001165121"/>
    </source>
</evidence>
<feature type="compositionally biased region" description="Polar residues" evidence="1">
    <location>
        <begin position="167"/>
        <end position="184"/>
    </location>
</feature>
<keyword evidence="3" id="KW-1185">Reference proteome</keyword>
<sequence length="199" mass="22238">MHEDGDEADSQHSPMGNNNWRSSANIDSVNPYREQIDHQARRCSSSAASFAQYSLPASDVAESLTRLQPGEERRSSSRMHEDGDEADSQHSPMGNNNWRSSANIDSVDPYREQIDHQARRSSSSAASIAQYSLPASDVAESLTRLQPGEERRPSSRMHEDGDEADSQHSPMGNNNWRSSANIDSVNPYREQIDHQARRS</sequence>
<feature type="compositionally biased region" description="Basic and acidic residues" evidence="1">
    <location>
        <begin position="69"/>
        <end position="81"/>
    </location>
</feature>
<dbReference type="EMBL" id="BSXT01018516">
    <property type="protein sequence ID" value="GMG12149.1"/>
    <property type="molecule type" value="Genomic_DNA"/>
</dbReference>
<organism evidence="2 3">
    <name type="scientific">Phytophthora fragariaefolia</name>
    <dbReference type="NCBI Taxonomy" id="1490495"/>
    <lineage>
        <taxon>Eukaryota</taxon>
        <taxon>Sar</taxon>
        <taxon>Stramenopiles</taxon>
        <taxon>Oomycota</taxon>
        <taxon>Peronosporomycetes</taxon>
        <taxon>Peronosporales</taxon>
        <taxon>Peronosporaceae</taxon>
        <taxon>Phytophthora</taxon>
    </lineage>
</organism>
<feature type="compositionally biased region" description="Basic and acidic residues" evidence="1">
    <location>
        <begin position="108"/>
        <end position="118"/>
    </location>
</feature>
<protein>
    <submittedName>
        <fullName evidence="2">Unnamed protein product</fullName>
    </submittedName>
</protein>
<reference evidence="2" key="1">
    <citation type="submission" date="2023-04" db="EMBL/GenBank/DDBJ databases">
        <title>Phytophthora fragariaefolia NBRC 109709.</title>
        <authorList>
            <person name="Ichikawa N."/>
            <person name="Sato H."/>
            <person name="Tonouchi N."/>
        </authorList>
    </citation>
    <scope>NUCLEOTIDE SEQUENCE</scope>
    <source>
        <strain evidence="2">NBRC 109709</strain>
    </source>
</reference>
<dbReference type="Proteomes" id="UP001165121">
    <property type="component" value="Unassembled WGS sequence"/>
</dbReference>